<accession>A0A1W0WB73</accession>
<dbReference type="InterPro" id="IPR034595">
    <property type="entry name" value="NDUFAF8"/>
</dbReference>
<dbReference type="EMBL" id="MTYJ01000144">
    <property type="protein sequence ID" value="OQV12459.1"/>
    <property type="molecule type" value="Genomic_DNA"/>
</dbReference>
<organism evidence="1 2">
    <name type="scientific">Hypsibius exemplaris</name>
    <name type="common">Freshwater tardigrade</name>
    <dbReference type="NCBI Taxonomy" id="2072580"/>
    <lineage>
        <taxon>Eukaryota</taxon>
        <taxon>Metazoa</taxon>
        <taxon>Ecdysozoa</taxon>
        <taxon>Tardigrada</taxon>
        <taxon>Eutardigrada</taxon>
        <taxon>Parachela</taxon>
        <taxon>Hypsibioidea</taxon>
        <taxon>Hypsibiidae</taxon>
        <taxon>Hypsibius</taxon>
    </lineage>
</organism>
<sequence>MSAAVENAKRKLRQFPVAFAQCTEYSAAYALCISATEHPKKDQCRAEFDVLKKCFDKALTAALARGRIVIVMTWNPALVLLRLTKNR</sequence>
<evidence type="ECO:0000313" key="1">
    <source>
        <dbReference type="EMBL" id="OQV12459.1"/>
    </source>
</evidence>
<proteinExistence type="predicted"/>
<name>A0A1W0WB73_HYPEX</name>
<dbReference type="PANTHER" id="PTHR34561">
    <property type="entry name" value="NADH DEHYDROGENASE [UBIQUINONE] 1 ALPHA SUBCOMPLEX ASSEMBLY FACTOR 8"/>
    <property type="match status" value="1"/>
</dbReference>
<dbReference type="AlphaFoldDB" id="A0A1W0WB73"/>
<evidence type="ECO:0000313" key="2">
    <source>
        <dbReference type="Proteomes" id="UP000192578"/>
    </source>
</evidence>
<dbReference type="Proteomes" id="UP000192578">
    <property type="component" value="Unassembled WGS sequence"/>
</dbReference>
<reference evidence="2" key="1">
    <citation type="submission" date="2017-01" db="EMBL/GenBank/DDBJ databases">
        <title>Comparative genomics of anhydrobiosis in the tardigrade Hypsibius dujardini.</title>
        <authorList>
            <person name="Yoshida Y."/>
            <person name="Koutsovoulos G."/>
            <person name="Laetsch D."/>
            <person name="Stevens L."/>
            <person name="Kumar S."/>
            <person name="Horikawa D."/>
            <person name="Ishino K."/>
            <person name="Komine S."/>
            <person name="Tomita M."/>
            <person name="Blaxter M."/>
            <person name="Arakawa K."/>
        </authorList>
    </citation>
    <scope>NUCLEOTIDE SEQUENCE [LARGE SCALE GENOMIC DNA]</scope>
    <source>
        <strain evidence="2">Z151</strain>
    </source>
</reference>
<gene>
    <name evidence="1" type="ORF">BV898_13259</name>
</gene>
<dbReference type="OrthoDB" id="10384935at2759"/>
<dbReference type="GO" id="GO:0032981">
    <property type="term" value="P:mitochondrial respiratory chain complex I assembly"/>
    <property type="evidence" value="ECO:0007669"/>
    <property type="project" value="InterPro"/>
</dbReference>
<comment type="caution">
    <text evidence="1">The sequence shown here is derived from an EMBL/GenBank/DDBJ whole genome shotgun (WGS) entry which is preliminary data.</text>
</comment>
<dbReference type="GO" id="GO:0005739">
    <property type="term" value="C:mitochondrion"/>
    <property type="evidence" value="ECO:0007669"/>
    <property type="project" value="InterPro"/>
</dbReference>
<evidence type="ECO:0008006" key="3">
    <source>
        <dbReference type="Google" id="ProtNLM"/>
    </source>
</evidence>
<protein>
    <recommendedName>
        <fullName evidence="3">IMS import disulfide relay-system CHCH-CHCH-like Cx9C domain-containing protein</fullName>
    </recommendedName>
</protein>
<keyword evidence="2" id="KW-1185">Reference proteome</keyword>
<dbReference type="PROSITE" id="PS51808">
    <property type="entry name" value="CHCH"/>
    <property type="match status" value="1"/>
</dbReference>
<dbReference type="PANTHER" id="PTHR34561:SF1">
    <property type="entry name" value="NADH DEHYDROGENASE [UBIQUINONE] 1 ALPHA SUBCOMPLEX ASSEMBLY FACTOR 8"/>
    <property type="match status" value="1"/>
</dbReference>